<dbReference type="Pfam" id="PF08406">
    <property type="entry name" value="CbbQ_C"/>
    <property type="match status" value="1"/>
</dbReference>
<dbReference type="AlphaFoldDB" id="T0ZYU9"/>
<proteinExistence type="predicted"/>
<accession>T0ZYU9</accession>
<sequence>MIHPLADDRRILPIDKLGQSVAAPPEFMLVASFNPGYQSALKDLKPSTRQRFLAIPLGYPPAPLETDILVGESGIDRALAGRLVEAGGAIRRMVEEGLEEGASTRSLVYAATLIRAGVPARRACMGAMAQSLTDDPDLLEAIQAVLEAHFP</sequence>
<dbReference type="SUPFAM" id="SSF52540">
    <property type="entry name" value="P-loop containing nucleoside triphosphate hydrolases"/>
    <property type="match status" value="1"/>
</dbReference>
<evidence type="ECO:0000313" key="2">
    <source>
        <dbReference type="EMBL" id="EQD49738.1"/>
    </source>
</evidence>
<comment type="caution">
    <text evidence="2">The sequence shown here is derived from an EMBL/GenBank/DDBJ whole genome shotgun (WGS) entry which is preliminary data.</text>
</comment>
<feature type="domain" description="CbbQ/NirQ/NorQ C-terminal" evidence="1">
    <location>
        <begin position="65"/>
        <end position="148"/>
    </location>
</feature>
<reference evidence="2" key="1">
    <citation type="submission" date="2013-08" db="EMBL/GenBank/DDBJ databases">
        <authorList>
            <person name="Mendez C."/>
            <person name="Richter M."/>
            <person name="Ferrer M."/>
            <person name="Sanchez J."/>
        </authorList>
    </citation>
    <scope>NUCLEOTIDE SEQUENCE</scope>
</reference>
<organism evidence="2">
    <name type="scientific">mine drainage metagenome</name>
    <dbReference type="NCBI Taxonomy" id="410659"/>
    <lineage>
        <taxon>unclassified sequences</taxon>
        <taxon>metagenomes</taxon>
        <taxon>ecological metagenomes</taxon>
    </lineage>
</organism>
<name>T0ZYU9_9ZZZZ</name>
<dbReference type="EMBL" id="AUZZ01005406">
    <property type="protein sequence ID" value="EQD49738.1"/>
    <property type="molecule type" value="Genomic_DNA"/>
</dbReference>
<dbReference type="InterPro" id="IPR013615">
    <property type="entry name" value="CbbQ_C"/>
</dbReference>
<evidence type="ECO:0000259" key="1">
    <source>
        <dbReference type="Pfam" id="PF08406"/>
    </source>
</evidence>
<gene>
    <name evidence="2" type="ORF">B2A_07550</name>
</gene>
<protein>
    <submittedName>
        <fullName evidence="2">CbbQ/NirQ/NorQ domain protein</fullName>
    </submittedName>
</protein>
<reference evidence="2" key="2">
    <citation type="journal article" date="2014" name="ISME J.">
        <title>Microbial stratification in low pH oxic and suboxic macroscopic growths along an acid mine drainage.</title>
        <authorList>
            <person name="Mendez-Garcia C."/>
            <person name="Mesa V."/>
            <person name="Sprenger R.R."/>
            <person name="Richter M."/>
            <person name="Diez M.S."/>
            <person name="Solano J."/>
            <person name="Bargiela R."/>
            <person name="Golyshina O.V."/>
            <person name="Manteca A."/>
            <person name="Ramos J.L."/>
            <person name="Gallego J.R."/>
            <person name="Llorente I."/>
            <person name="Martins Dos Santos V.A."/>
            <person name="Jensen O.N."/>
            <person name="Pelaez A.I."/>
            <person name="Sanchez J."/>
            <person name="Ferrer M."/>
        </authorList>
    </citation>
    <scope>NUCLEOTIDE SEQUENCE</scope>
</reference>
<dbReference type="InterPro" id="IPR027417">
    <property type="entry name" value="P-loop_NTPase"/>
</dbReference>